<reference evidence="6 7" key="1">
    <citation type="submission" date="2019-07" db="EMBL/GenBank/DDBJ databases">
        <title>WGS assembly of Gossypium mustelinum.</title>
        <authorList>
            <person name="Chen Z.J."/>
            <person name="Sreedasyam A."/>
            <person name="Ando A."/>
            <person name="Song Q."/>
            <person name="De L."/>
            <person name="Hulse-Kemp A."/>
            <person name="Ding M."/>
            <person name="Ye W."/>
            <person name="Kirkbride R."/>
            <person name="Jenkins J."/>
            <person name="Plott C."/>
            <person name="Lovell J."/>
            <person name="Lin Y.-M."/>
            <person name="Vaughn R."/>
            <person name="Liu B."/>
            <person name="Li W."/>
            <person name="Simpson S."/>
            <person name="Scheffler B."/>
            <person name="Saski C."/>
            <person name="Grover C."/>
            <person name="Hu G."/>
            <person name="Conover J."/>
            <person name="Carlson J."/>
            <person name="Shu S."/>
            <person name="Boston L."/>
            <person name="Williams M."/>
            <person name="Peterson D."/>
            <person name="Mcgee K."/>
            <person name="Jones D."/>
            <person name="Wendel J."/>
            <person name="Stelly D."/>
            <person name="Grimwood J."/>
            <person name="Schmutz J."/>
        </authorList>
    </citation>
    <scope>NUCLEOTIDE SEQUENCE [LARGE SCALE GENOMIC DNA]</scope>
    <source>
        <strain evidence="6">1408120.09</strain>
    </source>
</reference>
<dbReference type="AlphaFoldDB" id="A0A5D2XG86"/>
<evidence type="ECO:0000256" key="2">
    <source>
        <dbReference type="ARBA" id="ARBA00022692"/>
    </source>
</evidence>
<feature type="transmembrane region" description="Helical" evidence="5">
    <location>
        <begin position="149"/>
        <end position="173"/>
    </location>
</feature>
<comment type="subcellular location">
    <subcellularLocation>
        <location evidence="1">Membrane</location>
        <topology evidence="1">Multi-pass membrane protein</topology>
    </subcellularLocation>
</comment>
<dbReference type="EMBL" id="CM017645">
    <property type="protein sequence ID" value="TYJ13027.1"/>
    <property type="molecule type" value="Genomic_DNA"/>
</dbReference>
<proteinExistence type="predicted"/>
<keyword evidence="7" id="KW-1185">Reference proteome</keyword>
<dbReference type="Proteomes" id="UP000323597">
    <property type="component" value="Chromosome A10"/>
</dbReference>
<evidence type="ECO:0000256" key="5">
    <source>
        <dbReference type="SAM" id="Phobius"/>
    </source>
</evidence>
<accession>A0A5D2XG86</accession>
<feature type="transmembrane region" description="Helical" evidence="5">
    <location>
        <begin position="194"/>
        <end position="215"/>
    </location>
</feature>
<dbReference type="PANTHER" id="PTHR23423">
    <property type="entry name" value="ORGANIC SOLUTE TRANSPORTER-RELATED"/>
    <property type="match status" value="1"/>
</dbReference>
<evidence type="ECO:0000256" key="3">
    <source>
        <dbReference type="ARBA" id="ARBA00022989"/>
    </source>
</evidence>
<evidence type="ECO:0000313" key="7">
    <source>
        <dbReference type="Proteomes" id="UP000323597"/>
    </source>
</evidence>
<keyword evidence="3 5" id="KW-1133">Transmembrane helix</keyword>
<keyword evidence="4 5" id="KW-0472">Membrane</keyword>
<feature type="transmembrane region" description="Helical" evidence="5">
    <location>
        <begin position="12"/>
        <end position="31"/>
    </location>
</feature>
<dbReference type="InterPro" id="IPR005178">
    <property type="entry name" value="Ostalpha/TMEM184C"/>
</dbReference>
<gene>
    <name evidence="6" type="ORF">E1A91_A10G023000v1</name>
</gene>
<organism evidence="6 7">
    <name type="scientific">Gossypium mustelinum</name>
    <name type="common">Cotton</name>
    <name type="synonym">Gossypium caicoense</name>
    <dbReference type="NCBI Taxonomy" id="34275"/>
    <lineage>
        <taxon>Eukaryota</taxon>
        <taxon>Viridiplantae</taxon>
        <taxon>Streptophyta</taxon>
        <taxon>Embryophyta</taxon>
        <taxon>Tracheophyta</taxon>
        <taxon>Spermatophyta</taxon>
        <taxon>Magnoliopsida</taxon>
        <taxon>eudicotyledons</taxon>
        <taxon>Gunneridae</taxon>
        <taxon>Pentapetalae</taxon>
        <taxon>rosids</taxon>
        <taxon>malvids</taxon>
        <taxon>Malvales</taxon>
        <taxon>Malvaceae</taxon>
        <taxon>Malvoideae</taxon>
        <taxon>Gossypium</taxon>
    </lineage>
</organism>
<keyword evidence="2 5" id="KW-0812">Transmembrane</keyword>
<sequence length="268" mass="30839">MDLSHLNRGQITRMGSGFCVLLTLHFTFQLLAQHLFHWKNPKEQKAIVIIILMAPIYAVVSFVGLLDVRGSKEFFTLLESIKECYEALVIAKFLSLMYSYLNISISKNIVPHEIKGREIHHSFPMTLFQPRTVKLNHRTLKLLKVYPSWLSWTLTIILNVSVSLALYSLVVFYHVFAKELAPHKPLAKFLCIKGIVFFCFWQGVVLDILVAMGFIKSHHHWLHVEHIEEALQNTLVCIEMVVFSVVQRRAYSAAPYSGESEAKIKKNE</sequence>
<dbReference type="Pfam" id="PF03619">
    <property type="entry name" value="Solute_trans_a"/>
    <property type="match status" value="2"/>
</dbReference>
<evidence type="ECO:0000256" key="4">
    <source>
        <dbReference type="ARBA" id="ARBA00023136"/>
    </source>
</evidence>
<protein>
    <recommendedName>
        <fullName evidence="8">Transmembrane protein 184C</fullName>
    </recommendedName>
</protein>
<evidence type="ECO:0000313" key="6">
    <source>
        <dbReference type="EMBL" id="TYJ13027.1"/>
    </source>
</evidence>
<evidence type="ECO:0000256" key="1">
    <source>
        <dbReference type="ARBA" id="ARBA00004141"/>
    </source>
</evidence>
<feature type="transmembrane region" description="Helical" evidence="5">
    <location>
        <begin position="46"/>
        <end position="66"/>
    </location>
</feature>
<evidence type="ECO:0008006" key="8">
    <source>
        <dbReference type="Google" id="ProtNLM"/>
    </source>
</evidence>
<dbReference type="SMART" id="SM01417">
    <property type="entry name" value="Solute_trans_a"/>
    <property type="match status" value="1"/>
</dbReference>
<feature type="transmembrane region" description="Helical" evidence="5">
    <location>
        <begin position="87"/>
        <end position="105"/>
    </location>
</feature>
<dbReference type="GO" id="GO:0016020">
    <property type="term" value="C:membrane"/>
    <property type="evidence" value="ECO:0007669"/>
    <property type="project" value="UniProtKB-SubCell"/>
</dbReference>
<name>A0A5D2XG86_GOSMU</name>